<organism evidence="8 9">
    <name type="scientific">Lacipirellula limnantheis</name>
    <dbReference type="NCBI Taxonomy" id="2528024"/>
    <lineage>
        <taxon>Bacteria</taxon>
        <taxon>Pseudomonadati</taxon>
        <taxon>Planctomycetota</taxon>
        <taxon>Planctomycetia</taxon>
        <taxon>Pirellulales</taxon>
        <taxon>Lacipirellulaceae</taxon>
        <taxon>Lacipirellula</taxon>
    </lineage>
</organism>
<dbReference type="GO" id="GO:0005524">
    <property type="term" value="F:ATP binding"/>
    <property type="evidence" value="ECO:0007669"/>
    <property type="project" value="UniProtKB-UniRule"/>
</dbReference>
<evidence type="ECO:0000313" key="8">
    <source>
        <dbReference type="EMBL" id="QDT72024.1"/>
    </source>
</evidence>
<dbReference type="InterPro" id="IPR008271">
    <property type="entry name" value="Ser/Thr_kinase_AS"/>
</dbReference>
<protein>
    <submittedName>
        <fullName evidence="8">Serine/threonine-protein kinase PrkC</fullName>
        <ecNumber evidence="8">2.7.11.1</ecNumber>
    </submittedName>
</protein>
<evidence type="ECO:0000256" key="2">
    <source>
        <dbReference type="ARBA" id="ARBA00022741"/>
    </source>
</evidence>
<keyword evidence="2 5" id="KW-0547">Nucleotide-binding</keyword>
<feature type="transmembrane region" description="Helical" evidence="6">
    <location>
        <begin position="511"/>
        <end position="533"/>
    </location>
</feature>
<name>A0A517TUG8_9BACT</name>
<dbReference type="EC" id="2.7.11.1" evidence="8"/>
<accession>A0A517TUG8</accession>
<keyword evidence="3 8" id="KW-0418">Kinase</keyword>
<dbReference type="PROSITE" id="PS50011">
    <property type="entry name" value="PROTEIN_KINASE_DOM"/>
    <property type="match status" value="1"/>
</dbReference>
<feature type="transmembrane region" description="Helical" evidence="6">
    <location>
        <begin position="553"/>
        <end position="574"/>
    </location>
</feature>
<keyword evidence="6" id="KW-1133">Transmembrane helix</keyword>
<feature type="transmembrane region" description="Helical" evidence="6">
    <location>
        <begin position="689"/>
        <end position="710"/>
    </location>
</feature>
<evidence type="ECO:0000259" key="7">
    <source>
        <dbReference type="PROSITE" id="PS50011"/>
    </source>
</evidence>
<evidence type="ECO:0000313" key="9">
    <source>
        <dbReference type="Proteomes" id="UP000317909"/>
    </source>
</evidence>
<dbReference type="CDD" id="cd14014">
    <property type="entry name" value="STKc_PknB_like"/>
    <property type="match status" value="1"/>
</dbReference>
<dbReference type="SUPFAM" id="SSF56112">
    <property type="entry name" value="Protein kinase-like (PK-like)"/>
    <property type="match status" value="1"/>
</dbReference>
<dbReference type="InterPro" id="IPR017441">
    <property type="entry name" value="Protein_kinase_ATP_BS"/>
</dbReference>
<evidence type="ECO:0000256" key="3">
    <source>
        <dbReference type="ARBA" id="ARBA00022777"/>
    </source>
</evidence>
<dbReference type="Proteomes" id="UP000317909">
    <property type="component" value="Chromosome"/>
</dbReference>
<keyword evidence="6" id="KW-0472">Membrane</keyword>
<sequence>MWEVLAERIDAFAAAWDSASLHDGAPLPRIDEFAADLDAGAVRQVLVELAKLDIERRWQENRQPQHIEWYVQQFPALAPIAKLPADLIYEELQARMAAGLPIYHEELQQRFPVQCESLLRLVGGMAITGSPTATYFADTVVEREDGKGNGDQAPPKPKASFASFAHLKPGDQLDDFQLLTPLGSGAFARVFLARQVSMERLVALKISAHTGSEPQTLAQLDHPHVVRVFDQRSCSEPPARLLYMEVVSGGTLQDVIARARNSYDGKPSGSLLLAAIDERLSACGTPIPESSKSRDWIEDAEWPEVVCRLGAELCEGLAYAHSRGVLHRDIKPANVLLSAEARPKLADFNVSYNGGRSDENPEDTFGGSLAYMSPEQLEACHPLLGGSPRMVRETSDVYAVGVMLWELLAGRRPFRDEQLPSGGNGSLVRLQRMIEARQRVDFDQLAEQLPNDCPASLRAVLEKALAPAKEDRYQSAEALARALRMCLNPRCWALLQEPKGRFGRFVVKHPIVSVILAGLIPNVITAVFNLMYNMYRFENDRELQETSVQFWKVVNWVNPIAFSIGIAIGTWAALKTFQLLRSEKPGEALEGTSRVLRFGQFVAIMLLAIWSASGIAFPLSIGEFGAHSLDFYLHFFLSLALCGIVATTYPYMLITALAVRYFVPALVRNGVIPGPRRVDLLQTARRNKFFLMTSILVPMLGIWLVVAFVKNDANGMRDQKDWALLAVSGGGAAGFLIMIALERLIGLDLAALGHIAIDEPRGGGSMRSSQGRSKRSRR</sequence>
<gene>
    <name evidence="8" type="primary">prkC_7</name>
    <name evidence="8" type="ORF">I41_11890</name>
</gene>
<evidence type="ECO:0000256" key="5">
    <source>
        <dbReference type="PROSITE-ProRule" id="PRU10141"/>
    </source>
</evidence>
<keyword evidence="4 5" id="KW-0067">ATP-binding</keyword>
<evidence type="ECO:0000256" key="4">
    <source>
        <dbReference type="ARBA" id="ARBA00022840"/>
    </source>
</evidence>
<feature type="transmembrane region" description="Helical" evidence="6">
    <location>
        <begin position="595"/>
        <end position="619"/>
    </location>
</feature>
<dbReference type="PROSITE" id="PS00107">
    <property type="entry name" value="PROTEIN_KINASE_ATP"/>
    <property type="match status" value="1"/>
</dbReference>
<feature type="binding site" evidence="5">
    <location>
        <position position="205"/>
    </location>
    <ligand>
        <name>ATP</name>
        <dbReference type="ChEBI" id="CHEBI:30616"/>
    </ligand>
</feature>
<feature type="transmembrane region" description="Helical" evidence="6">
    <location>
        <begin position="722"/>
        <end position="741"/>
    </location>
</feature>
<keyword evidence="6" id="KW-0812">Transmembrane</keyword>
<dbReference type="PANTHER" id="PTHR43289:SF34">
    <property type="entry name" value="SERINE_THREONINE-PROTEIN KINASE YBDM-RELATED"/>
    <property type="match status" value="1"/>
</dbReference>
<dbReference type="EMBL" id="CP036339">
    <property type="protein sequence ID" value="QDT72024.1"/>
    <property type="molecule type" value="Genomic_DNA"/>
</dbReference>
<dbReference type="KEGG" id="llh:I41_11890"/>
<keyword evidence="1 8" id="KW-0808">Transferase</keyword>
<reference evidence="8 9" key="1">
    <citation type="submission" date="2019-02" db="EMBL/GenBank/DDBJ databases">
        <title>Deep-cultivation of Planctomycetes and their phenomic and genomic characterization uncovers novel biology.</title>
        <authorList>
            <person name="Wiegand S."/>
            <person name="Jogler M."/>
            <person name="Boedeker C."/>
            <person name="Pinto D."/>
            <person name="Vollmers J."/>
            <person name="Rivas-Marin E."/>
            <person name="Kohn T."/>
            <person name="Peeters S.H."/>
            <person name="Heuer A."/>
            <person name="Rast P."/>
            <person name="Oberbeckmann S."/>
            <person name="Bunk B."/>
            <person name="Jeske O."/>
            <person name="Meyerdierks A."/>
            <person name="Storesund J.E."/>
            <person name="Kallscheuer N."/>
            <person name="Luecker S."/>
            <person name="Lage O.M."/>
            <person name="Pohl T."/>
            <person name="Merkel B.J."/>
            <person name="Hornburger P."/>
            <person name="Mueller R.-W."/>
            <person name="Bruemmer F."/>
            <person name="Labrenz M."/>
            <person name="Spormann A.M."/>
            <person name="Op den Camp H."/>
            <person name="Overmann J."/>
            <person name="Amann R."/>
            <person name="Jetten M.S.M."/>
            <person name="Mascher T."/>
            <person name="Medema M.H."/>
            <person name="Devos D.P."/>
            <person name="Kaster A.-K."/>
            <person name="Ovreas L."/>
            <person name="Rohde M."/>
            <person name="Galperin M.Y."/>
            <person name="Jogler C."/>
        </authorList>
    </citation>
    <scope>NUCLEOTIDE SEQUENCE [LARGE SCALE GENOMIC DNA]</scope>
    <source>
        <strain evidence="8 9">I41</strain>
    </source>
</reference>
<dbReference type="InterPro" id="IPR011009">
    <property type="entry name" value="Kinase-like_dom_sf"/>
</dbReference>
<dbReference type="PANTHER" id="PTHR43289">
    <property type="entry name" value="MITOGEN-ACTIVATED PROTEIN KINASE KINASE KINASE 20-RELATED"/>
    <property type="match status" value="1"/>
</dbReference>
<evidence type="ECO:0000256" key="6">
    <source>
        <dbReference type="SAM" id="Phobius"/>
    </source>
</evidence>
<dbReference type="Gene3D" id="1.10.510.10">
    <property type="entry name" value="Transferase(Phosphotransferase) domain 1"/>
    <property type="match status" value="2"/>
</dbReference>
<dbReference type="Pfam" id="PF00069">
    <property type="entry name" value="Pkinase"/>
    <property type="match status" value="1"/>
</dbReference>
<keyword evidence="9" id="KW-1185">Reference proteome</keyword>
<dbReference type="AlphaFoldDB" id="A0A517TUG8"/>
<proteinExistence type="predicted"/>
<dbReference type="SMART" id="SM00220">
    <property type="entry name" value="S_TKc"/>
    <property type="match status" value="1"/>
</dbReference>
<feature type="domain" description="Protein kinase" evidence="7">
    <location>
        <begin position="176"/>
        <end position="487"/>
    </location>
</feature>
<feature type="transmembrane region" description="Helical" evidence="6">
    <location>
        <begin position="631"/>
        <end position="659"/>
    </location>
</feature>
<evidence type="ECO:0000256" key="1">
    <source>
        <dbReference type="ARBA" id="ARBA00022679"/>
    </source>
</evidence>
<dbReference type="GO" id="GO:0004674">
    <property type="term" value="F:protein serine/threonine kinase activity"/>
    <property type="evidence" value="ECO:0007669"/>
    <property type="project" value="UniProtKB-EC"/>
</dbReference>
<dbReference type="InterPro" id="IPR000719">
    <property type="entry name" value="Prot_kinase_dom"/>
</dbReference>
<dbReference type="PROSITE" id="PS00108">
    <property type="entry name" value="PROTEIN_KINASE_ST"/>
    <property type="match status" value="1"/>
</dbReference>